<keyword evidence="1" id="KW-0812">Transmembrane</keyword>
<evidence type="ECO:0000313" key="2">
    <source>
        <dbReference type="EMBL" id="GJE56643.1"/>
    </source>
</evidence>
<comment type="caution">
    <text evidence="2">The sequence shown here is derived from an EMBL/GenBank/DDBJ whole genome shotgun (WGS) entry which is preliminary data.</text>
</comment>
<evidence type="ECO:0000313" key="3">
    <source>
        <dbReference type="Proteomes" id="UP001055101"/>
    </source>
</evidence>
<keyword evidence="1" id="KW-1133">Transmembrane helix</keyword>
<reference evidence="2" key="2">
    <citation type="submission" date="2021-08" db="EMBL/GenBank/DDBJ databases">
        <authorList>
            <person name="Tani A."/>
            <person name="Ola A."/>
            <person name="Ogura Y."/>
            <person name="Katsura K."/>
            <person name="Hayashi T."/>
        </authorList>
    </citation>
    <scope>NUCLEOTIDE SEQUENCE</scope>
    <source>
        <strain evidence="2">DSM 23674</strain>
    </source>
</reference>
<name>A0ABQ4TPW1_9HYPH</name>
<keyword evidence="3" id="KW-1185">Reference proteome</keyword>
<reference evidence="2" key="1">
    <citation type="journal article" date="2021" name="Front. Microbiol.">
        <title>Comprehensive Comparative Genomics and Phenotyping of Methylobacterium Species.</title>
        <authorList>
            <person name="Alessa O."/>
            <person name="Ogura Y."/>
            <person name="Fujitani Y."/>
            <person name="Takami H."/>
            <person name="Hayashi T."/>
            <person name="Sahin N."/>
            <person name="Tani A."/>
        </authorList>
    </citation>
    <scope>NUCLEOTIDE SEQUENCE</scope>
    <source>
        <strain evidence="2">DSM 23674</strain>
    </source>
</reference>
<evidence type="ECO:0000256" key="1">
    <source>
        <dbReference type="SAM" id="Phobius"/>
    </source>
</evidence>
<protein>
    <recommendedName>
        <fullName evidence="4">Transmembrane protein</fullName>
    </recommendedName>
</protein>
<feature type="transmembrane region" description="Helical" evidence="1">
    <location>
        <begin position="40"/>
        <end position="59"/>
    </location>
</feature>
<keyword evidence="1" id="KW-0472">Membrane</keyword>
<dbReference type="Proteomes" id="UP001055101">
    <property type="component" value="Unassembled WGS sequence"/>
</dbReference>
<sequence length="113" mass="11802">MRASTSFGLVHHGFRAVVIGALALAAAGHADARDGRNGALIGGAAAGVLGGVALGAMLGGGGAPPPGPRPVYVEEEPVPVYVRPRRGPVCHYERRKVWLDEDAFTYRRVEVCE</sequence>
<proteinExistence type="predicted"/>
<gene>
    <name evidence="2" type="ORF">EKPJFOCH_3151</name>
</gene>
<dbReference type="EMBL" id="BPRA01000014">
    <property type="protein sequence ID" value="GJE56643.1"/>
    <property type="molecule type" value="Genomic_DNA"/>
</dbReference>
<accession>A0ABQ4TPW1</accession>
<evidence type="ECO:0008006" key="4">
    <source>
        <dbReference type="Google" id="ProtNLM"/>
    </source>
</evidence>
<organism evidence="2 3">
    <name type="scientific">Methylobacterium thuringiense</name>
    <dbReference type="NCBI Taxonomy" id="1003091"/>
    <lineage>
        <taxon>Bacteria</taxon>
        <taxon>Pseudomonadati</taxon>
        <taxon>Pseudomonadota</taxon>
        <taxon>Alphaproteobacteria</taxon>
        <taxon>Hyphomicrobiales</taxon>
        <taxon>Methylobacteriaceae</taxon>
        <taxon>Methylobacterium</taxon>
    </lineage>
</organism>
<dbReference type="RefSeq" id="WP_238232332.1">
    <property type="nucleotide sequence ID" value="NZ_BPRA01000014.1"/>
</dbReference>